<feature type="DNA-binding region" description="H-T-H motif" evidence="4">
    <location>
        <begin position="31"/>
        <end position="50"/>
    </location>
</feature>
<evidence type="ECO:0000313" key="7">
    <source>
        <dbReference type="Proteomes" id="UP000251891"/>
    </source>
</evidence>
<organism evidence="6 7">
    <name type="scientific">Actinomadura craniellae</name>
    <dbReference type="NCBI Taxonomy" id="2231787"/>
    <lineage>
        <taxon>Bacteria</taxon>
        <taxon>Bacillati</taxon>
        <taxon>Actinomycetota</taxon>
        <taxon>Actinomycetes</taxon>
        <taxon>Streptosporangiales</taxon>
        <taxon>Thermomonosporaceae</taxon>
        <taxon>Actinomadura</taxon>
    </lineage>
</organism>
<evidence type="ECO:0000256" key="2">
    <source>
        <dbReference type="ARBA" id="ARBA00023125"/>
    </source>
</evidence>
<name>A0A365H9G4_9ACTN</name>
<dbReference type="EMBL" id="QLYX01000003">
    <property type="protein sequence ID" value="RAY15727.1"/>
    <property type="molecule type" value="Genomic_DNA"/>
</dbReference>
<dbReference type="PANTHER" id="PTHR47506">
    <property type="entry name" value="TRANSCRIPTIONAL REGULATORY PROTEIN"/>
    <property type="match status" value="1"/>
</dbReference>
<dbReference type="InterPro" id="IPR011075">
    <property type="entry name" value="TetR_C"/>
</dbReference>
<evidence type="ECO:0000313" key="6">
    <source>
        <dbReference type="EMBL" id="RAY15727.1"/>
    </source>
</evidence>
<dbReference type="Pfam" id="PF00440">
    <property type="entry name" value="TetR_N"/>
    <property type="match status" value="1"/>
</dbReference>
<evidence type="ECO:0000259" key="5">
    <source>
        <dbReference type="PROSITE" id="PS50977"/>
    </source>
</evidence>
<keyword evidence="2 4" id="KW-0238">DNA-binding</keyword>
<dbReference type="SUPFAM" id="SSF48498">
    <property type="entry name" value="Tetracyclin repressor-like, C-terminal domain"/>
    <property type="match status" value="1"/>
</dbReference>
<keyword evidence="1" id="KW-0805">Transcription regulation</keyword>
<dbReference type="InterPro" id="IPR036271">
    <property type="entry name" value="Tet_transcr_reg_TetR-rel_C_sf"/>
</dbReference>
<dbReference type="Gene3D" id="1.10.357.10">
    <property type="entry name" value="Tetracycline Repressor, domain 2"/>
    <property type="match status" value="1"/>
</dbReference>
<accession>A0A365H9G4</accession>
<protein>
    <submittedName>
        <fullName evidence="6">TetR/AcrR family transcriptional regulator</fullName>
    </submittedName>
</protein>
<dbReference type="AlphaFoldDB" id="A0A365H9G4"/>
<feature type="domain" description="HTH tetR-type" evidence="5">
    <location>
        <begin position="8"/>
        <end position="68"/>
    </location>
</feature>
<dbReference type="OrthoDB" id="9805134at2"/>
<keyword evidence="7" id="KW-1185">Reference proteome</keyword>
<dbReference type="SUPFAM" id="SSF46689">
    <property type="entry name" value="Homeodomain-like"/>
    <property type="match status" value="1"/>
</dbReference>
<proteinExistence type="predicted"/>
<dbReference type="InterPro" id="IPR001647">
    <property type="entry name" value="HTH_TetR"/>
</dbReference>
<dbReference type="GO" id="GO:0003677">
    <property type="term" value="F:DNA binding"/>
    <property type="evidence" value="ECO:0007669"/>
    <property type="project" value="UniProtKB-UniRule"/>
</dbReference>
<gene>
    <name evidence="6" type="ORF">DPM19_08070</name>
</gene>
<dbReference type="PANTHER" id="PTHR47506:SF1">
    <property type="entry name" value="HTH-TYPE TRANSCRIPTIONAL REGULATOR YJDC"/>
    <property type="match status" value="1"/>
</dbReference>
<reference evidence="6 7" key="1">
    <citation type="submission" date="2018-06" db="EMBL/GenBank/DDBJ databases">
        <title>Actinomadura craniellae sp. nov. isolated from marine sponge Craniella sp.</title>
        <authorList>
            <person name="Li L."/>
            <person name="Xu Q.H."/>
            <person name="Lin H.W."/>
            <person name="Lu Y.H."/>
        </authorList>
    </citation>
    <scope>NUCLEOTIDE SEQUENCE [LARGE SCALE GENOMIC DNA]</scope>
    <source>
        <strain evidence="6 7">LHW63021</strain>
    </source>
</reference>
<evidence type="ECO:0000256" key="1">
    <source>
        <dbReference type="ARBA" id="ARBA00023015"/>
    </source>
</evidence>
<dbReference type="Proteomes" id="UP000251891">
    <property type="component" value="Unassembled WGS sequence"/>
</dbReference>
<dbReference type="Pfam" id="PF16925">
    <property type="entry name" value="TetR_C_13"/>
    <property type="match status" value="1"/>
</dbReference>
<comment type="caution">
    <text evidence="6">The sequence shown here is derived from an EMBL/GenBank/DDBJ whole genome shotgun (WGS) entry which is preliminary data.</text>
</comment>
<sequence length="199" mass="21566">MAVGRPRGFDRDTALERALEEFWRHGYEAASITALTAAMGIRPPSLYAAFGDKRRLFGEAVRHYQRTHGAFTTRALAEEPTARQAVERMLREAAVHYTDPAHPPGCLVISAAVNHGPDSADVEAELRALREAAKHAVVERISRDIAAGLLPADTDAEALGTYYAVIVQGMSRQAQDGADARALDRVATLAMAAWPAEHP</sequence>
<dbReference type="PROSITE" id="PS50977">
    <property type="entry name" value="HTH_TETR_2"/>
    <property type="match status" value="1"/>
</dbReference>
<dbReference type="InterPro" id="IPR009057">
    <property type="entry name" value="Homeodomain-like_sf"/>
</dbReference>
<dbReference type="Gene3D" id="1.10.10.60">
    <property type="entry name" value="Homeodomain-like"/>
    <property type="match status" value="1"/>
</dbReference>
<evidence type="ECO:0000256" key="3">
    <source>
        <dbReference type="ARBA" id="ARBA00023163"/>
    </source>
</evidence>
<dbReference type="RefSeq" id="WP_111864277.1">
    <property type="nucleotide sequence ID" value="NZ_QLYX01000003.1"/>
</dbReference>
<evidence type="ECO:0000256" key="4">
    <source>
        <dbReference type="PROSITE-ProRule" id="PRU00335"/>
    </source>
</evidence>
<keyword evidence="3" id="KW-0804">Transcription</keyword>